<reference evidence="2" key="1">
    <citation type="journal article" date="2017" name="Nat. Commun.">
        <title>The North American bullfrog draft genome provides insight into hormonal regulation of long noncoding RNA.</title>
        <authorList>
            <person name="Hammond S.A."/>
            <person name="Warren R.L."/>
            <person name="Vandervalk B.P."/>
            <person name="Kucuk E."/>
            <person name="Khan H."/>
            <person name="Gibb E.A."/>
            <person name="Pandoh P."/>
            <person name="Kirk H."/>
            <person name="Zhao Y."/>
            <person name="Jones M."/>
            <person name="Mungall A.J."/>
            <person name="Coope R."/>
            <person name="Pleasance S."/>
            <person name="Moore R.A."/>
            <person name="Holt R.A."/>
            <person name="Round J.M."/>
            <person name="Ohora S."/>
            <person name="Walle B.V."/>
            <person name="Veldhoen N."/>
            <person name="Helbing C.C."/>
            <person name="Birol I."/>
        </authorList>
    </citation>
    <scope>NUCLEOTIDE SEQUENCE [LARGE SCALE GENOMIC DNA]</scope>
</reference>
<name>A0A2G9Q6E1_AQUCT</name>
<evidence type="ECO:0000313" key="1">
    <source>
        <dbReference type="EMBL" id="PIO11167.1"/>
    </source>
</evidence>
<accession>A0A2G9Q6E1</accession>
<protein>
    <submittedName>
        <fullName evidence="1">Uncharacterized protein</fullName>
    </submittedName>
</protein>
<evidence type="ECO:0000313" key="2">
    <source>
        <dbReference type="Proteomes" id="UP000228934"/>
    </source>
</evidence>
<organism evidence="1 2">
    <name type="scientific">Aquarana catesbeiana</name>
    <name type="common">American bullfrog</name>
    <name type="synonym">Rana catesbeiana</name>
    <dbReference type="NCBI Taxonomy" id="8400"/>
    <lineage>
        <taxon>Eukaryota</taxon>
        <taxon>Metazoa</taxon>
        <taxon>Chordata</taxon>
        <taxon>Craniata</taxon>
        <taxon>Vertebrata</taxon>
        <taxon>Euteleostomi</taxon>
        <taxon>Amphibia</taxon>
        <taxon>Batrachia</taxon>
        <taxon>Anura</taxon>
        <taxon>Neobatrachia</taxon>
        <taxon>Ranoidea</taxon>
        <taxon>Ranidae</taxon>
        <taxon>Aquarana</taxon>
    </lineage>
</organism>
<dbReference type="Proteomes" id="UP000228934">
    <property type="component" value="Unassembled WGS sequence"/>
</dbReference>
<gene>
    <name evidence="1" type="ORF">AB205_0039210</name>
</gene>
<dbReference type="AlphaFoldDB" id="A0A2G9Q6E1"/>
<sequence length="93" mass="10509">MDISTFSNVTPKIVIQQTCWFVLKTFSKCTCDCAGIKKIVNQDCVNYCLNATTLLWCSNWCLLLQWGLFPKGKSTLPYKCSFKCTCSAKCLCL</sequence>
<proteinExistence type="predicted"/>
<dbReference type="EMBL" id="KZ061271">
    <property type="protein sequence ID" value="PIO11167.1"/>
    <property type="molecule type" value="Genomic_DNA"/>
</dbReference>
<keyword evidence="2" id="KW-1185">Reference proteome</keyword>